<keyword evidence="2" id="KW-0472">Membrane</keyword>
<feature type="transmembrane region" description="Helical" evidence="2">
    <location>
        <begin position="103"/>
        <end position="124"/>
    </location>
</feature>
<evidence type="ECO:0000256" key="2">
    <source>
        <dbReference type="SAM" id="Phobius"/>
    </source>
</evidence>
<keyword evidence="2" id="KW-1133">Transmembrane helix</keyword>
<name>A0A1H2U3L8_9RHOB</name>
<feature type="region of interest" description="Disordered" evidence="1">
    <location>
        <begin position="1"/>
        <end position="27"/>
    </location>
</feature>
<feature type="domain" description="DUF1468" evidence="3">
    <location>
        <begin position="37"/>
        <end position="173"/>
    </location>
</feature>
<dbReference type="AlphaFoldDB" id="A0A1H2U3L8"/>
<accession>A0A1H2U3L8</accession>
<sequence length="190" mass="20707">MSDDDHHVHFDPAYEHEGTSDATPGGYDRERRPGEVAFAAFLVLFSLALLWNAYGISGFEALSGAGTIPMVTAAIMLVTAALSLRRTMARPLVAGEALSRDILPRNVVVFVGLLIVYALLLHPLGFIPTSALFLLASVKLLGRYGWGFALAVSMGTLALIWIVFRLIFSVLMPEGIVPEGEFIQLFRNLF</sequence>
<feature type="transmembrane region" description="Helical" evidence="2">
    <location>
        <begin position="62"/>
        <end position="82"/>
    </location>
</feature>
<dbReference type="Pfam" id="PF07331">
    <property type="entry name" value="TctB"/>
    <property type="match status" value="1"/>
</dbReference>
<evidence type="ECO:0000313" key="5">
    <source>
        <dbReference type="Proteomes" id="UP000182944"/>
    </source>
</evidence>
<reference evidence="5" key="1">
    <citation type="submission" date="2016-10" db="EMBL/GenBank/DDBJ databases">
        <authorList>
            <person name="Varghese N."/>
            <person name="Submissions S."/>
        </authorList>
    </citation>
    <scope>NUCLEOTIDE SEQUENCE [LARGE SCALE GENOMIC DNA]</scope>
    <source>
        <strain evidence="5">DSM 29303</strain>
    </source>
</reference>
<dbReference type="RefSeq" id="WP_052176362.1">
    <property type="nucleotide sequence ID" value="NZ_FNNA01000001.1"/>
</dbReference>
<evidence type="ECO:0000313" key="4">
    <source>
        <dbReference type="EMBL" id="SDW50802.1"/>
    </source>
</evidence>
<organism evidence="4 5">
    <name type="scientific">Paracoccus sanguinis</name>
    <dbReference type="NCBI Taxonomy" id="1545044"/>
    <lineage>
        <taxon>Bacteria</taxon>
        <taxon>Pseudomonadati</taxon>
        <taxon>Pseudomonadota</taxon>
        <taxon>Alphaproteobacteria</taxon>
        <taxon>Rhodobacterales</taxon>
        <taxon>Paracoccaceae</taxon>
        <taxon>Paracoccus</taxon>
    </lineage>
</organism>
<evidence type="ECO:0000259" key="3">
    <source>
        <dbReference type="Pfam" id="PF07331"/>
    </source>
</evidence>
<evidence type="ECO:0000256" key="1">
    <source>
        <dbReference type="SAM" id="MobiDB-lite"/>
    </source>
</evidence>
<dbReference type="Proteomes" id="UP000182944">
    <property type="component" value="Unassembled WGS sequence"/>
</dbReference>
<keyword evidence="2" id="KW-0812">Transmembrane</keyword>
<feature type="transmembrane region" description="Helical" evidence="2">
    <location>
        <begin position="36"/>
        <end position="56"/>
    </location>
</feature>
<keyword evidence="5" id="KW-1185">Reference proteome</keyword>
<feature type="transmembrane region" description="Helical" evidence="2">
    <location>
        <begin position="144"/>
        <end position="164"/>
    </location>
</feature>
<dbReference type="InterPro" id="IPR009936">
    <property type="entry name" value="DUF1468"/>
</dbReference>
<dbReference type="OrthoDB" id="8907787at2"/>
<dbReference type="STRING" id="1545044.SAMN05444276_1011171"/>
<proteinExistence type="predicted"/>
<gene>
    <name evidence="4" type="ORF">SAMN05444276_1011171</name>
</gene>
<protein>
    <submittedName>
        <fullName evidence="4">Tripartite tricarboxylate transporter TctB family protein</fullName>
    </submittedName>
</protein>
<dbReference type="EMBL" id="FNNA01000001">
    <property type="protein sequence ID" value="SDW50802.1"/>
    <property type="molecule type" value="Genomic_DNA"/>
</dbReference>
<feature type="compositionally biased region" description="Basic and acidic residues" evidence="1">
    <location>
        <begin position="1"/>
        <end position="19"/>
    </location>
</feature>